<reference evidence="1" key="1">
    <citation type="journal article" date="2021" name="Nat. Commun.">
        <title>Genetic determinants of endophytism in the Arabidopsis root mycobiome.</title>
        <authorList>
            <person name="Mesny F."/>
            <person name="Miyauchi S."/>
            <person name="Thiergart T."/>
            <person name="Pickel B."/>
            <person name="Atanasova L."/>
            <person name="Karlsson M."/>
            <person name="Huettel B."/>
            <person name="Barry K.W."/>
            <person name="Haridas S."/>
            <person name="Chen C."/>
            <person name="Bauer D."/>
            <person name="Andreopoulos W."/>
            <person name="Pangilinan J."/>
            <person name="LaButti K."/>
            <person name="Riley R."/>
            <person name="Lipzen A."/>
            <person name="Clum A."/>
            <person name="Drula E."/>
            <person name="Henrissat B."/>
            <person name="Kohler A."/>
            <person name="Grigoriev I.V."/>
            <person name="Martin F.M."/>
            <person name="Hacquard S."/>
        </authorList>
    </citation>
    <scope>NUCLEOTIDE SEQUENCE</scope>
    <source>
        <strain evidence="1">MPI-CAGE-CH-0243</strain>
    </source>
</reference>
<dbReference type="Proteomes" id="UP000700596">
    <property type="component" value="Unassembled WGS sequence"/>
</dbReference>
<proteinExistence type="predicted"/>
<dbReference type="EMBL" id="JAGMWT010000033">
    <property type="protein sequence ID" value="KAH7109283.1"/>
    <property type="molecule type" value="Genomic_DNA"/>
</dbReference>
<sequence length="307" mass="35735">MATESSPNATSHLKRCYPLAFVTIESMISPAAKRIAPCNDHEPDAQAKCLQFCSSFYERLPAELRVMVYRYISTAQYVPVHEKGYRRGWAKYWCQRPATPADYWGYRRQWNVNYVGEDVLQELAENWYKTSVFNISGGRRWIEDFFSHDRWGLGLVPSKLITTIEVDVEVKMRTIQNLQSGEDYHDWENKVLKIFNEFRACRKGLMIKINIVENGALRPLHQIFEFIFPTMRTLREAGFRTQLTLHGTNGAIFDAAEFSPEGFVLAHTEHVVKPLREKLAQRELVRVTKQDEDEQAQQLFLDTFTTP</sequence>
<comment type="caution">
    <text evidence="1">The sequence shown here is derived from an EMBL/GenBank/DDBJ whole genome shotgun (WGS) entry which is preliminary data.</text>
</comment>
<evidence type="ECO:0000313" key="1">
    <source>
        <dbReference type="EMBL" id="KAH7109283.1"/>
    </source>
</evidence>
<name>A0A9P9CYF6_9PLEO</name>
<evidence type="ECO:0000313" key="2">
    <source>
        <dbReference type="Proteomes" id="UP000700596"/>
    </source>
</evidence>
<gene>
    <name evidence="1" type="ORF">B0J11DRAFT_620439</name>
</gene>
<organism evidence="1 2">
    <name type="scientific">Dendryphion nanum</name>
    <dbReference type="NCBI Taxonomy" id="256645"/>
    <lineage>
        <taxon>Eukaryota</taxon>
        <taxon>Fungi</taxon>
        <taxon>Dikarya</taxon>
        <taxon>Ascomycota</taxon>
        <taxon>Pezizomycotina</taxon>
        <taxon>Dothideomycetes</taxon>
        <taxon>Pleosporomycetidae</taxon>
        <taxon>Pleosporales</taxon>
        <taxon>Torulaceae</taxon>
        <taxon>Dendryphion</taxon>
    </lineage>
</organism>
<accession>A0A9P9CYF6</accession>
<dbReference type="OrthoDB" id="3795413at2759"/>
<keyword evidence="2" id="KW-1185">Reference proteome</keyword>
<protein>
    <submittedName>
        <fullName evidence="1">Uncharacterized protein</fullName>
    </submittedName>
</protein>
<dbReference type="AlphaFoldDB" id="A0A9P9CYF6"/>